<feature type="transmembrane region" description="Helical" evidence="6">
    <location>
        <begin position="105"/>
        <end position="125"/>
    </location>
</feature>
<feature type="compositionally biased region" description="Polar residues" evidence="5">
    <location>
        <begin position="1"/>
        <end position="18"/>
    </location>
</feature>
<dbReference type="Gene3D" id="1.10.287.70">
    <property type="match status" value="1"/>
</dbReference>
<feature type="domain" description="Ion transport" evidence="7">
    <location>
        <begin position="111"/>
        <end position="355"/>
    </location>
</feature>
<dbReference type="EMBL" id="CDMZ01000094">
    <property type="protein sequence ID" value="CEM06541.1"/>
    <property type="molecule type" value="Genomic_DNA"/>
</dbReference>
<feature type="transmembrane region" description="Helical" evidence="6">
    <location>
        <begin position="249"/>
        <end position="271"/>
    </location>
</feature>
<feature type="compositionally biased region" description="Polar residues" evidence="5">
    <location>
        <begin position="429"/>
        <end position="440"/>
    </location>
</feature>
<organism evidence="8">
    <name type="scientific">Chromera velia CCMP2878</name>
    <dbReference type="NCBI Taxonomy" id="1169474"/>
    <lineage>
        <taxon>Eukaryota</taxon>
        <taxon>Sar</taxon>
        <taxon>Alveolata</taxon>
        <taxon>Colpodellida</taxon>
        <taxon>Chromeraceae</taxon>
        <taxon>Chromera</taxon>
    </lineage>
</organism>
<feature type="region of interest" description="Disordered" evidence="5">
    <location>
        <begin position="1045"/>
        <end position="1064"/>
    </location>
</feature>
<feature type="region of interest" description="Disordered" evidence="5">
    <location>
        <begin position="500"/>
        <end position="519"/>
    </location>
</feature>
<keyword evidence="4 6" id="KW-0472">Membrane</keyword>
<feature type="region of interest" description="Disordered" evidence="5">
    <location>
        <begin position="602"/>
        <end position="683"/>
    </location>
</feature>
<evidence type="ECO:0000259" key="7">
    <source>
        <dbReference type="Pfam" id="PF00520"/>
    </source>
</evidence>
<feature type="compositionally biased region" description="Gly residues" evidence="5">
    <location>
        <begin position="461"/>
        <end position="471"/>
    </location>
</feature>
<sequence>MAAVGPQNSFSRYPSGVSSRLGGDPADGRASLAQSVQITEVELPVGTLAPPPQAGQASAPNNPQDAVTPRQTDDPRVYQKIRRKLNEDPFQEFENAQETRKLRRFLISWTLELIIWVIIGLNAIATIVETSQLRQRLTPSALSSLLWIQDSCLILYVTEITIKCVVLRRQYIQDVYNRLDVIVVVTASLSYVLAGSVSGFRSPGASACRKISSLRILRLAAAVRVISVFPFFFELWLLVRGLLYSLRTLMWGVSISFLIIFLFAIFATTVIGQDGAYSDSETGYDGINSPHARFGSLVYSIQSLFQIMTLEGWPDVVQPVLDVNPYMWFFFCAYIWFVVYALGNLLTAVLVESAVMLARENEELVALEKRRELKKLRKYLISQYGHLLYRRPPRSGLSLSPARRAGSLTRPRSPPRGNPNPSPSPSPNINVESPTDTQGDGTSGPPPSATPNASAPANPGGPQGGGGGGGIMDIFSPVSSAGRWAVRGVGGLFQRQRTGEAGGAASGATGGGGGGGAGGGSWSGFPASVAAAVGVGIGATGAEAPPAARTKPPRFVVVESQLRQIRKWDIMQRIMEVYKIRSSDLDWLFYMLAQEVRISDLIPPDARPPRSQSAPEVIPSGGQNDAAQGSPPMQTQPTQQLPTVHEHDHHGGGNQGTPRNSTRATGLRASASAGPGSGGLMSMQSLYNPQNQLIQMQALETGIEDSRLSMRRRSSVGPATLGPAGMAAAERTLCVDLDELIHRMQEMKGGAKSRDMQEVLARQMNLQREMDALRILIIRQQQMMALHWQHSMRPQSQNIQGDRNHTGAVLSSLYAHEGEQSTSILTFSPQDGGPRSQDSPPQGPTLAQQQTTQTWRSRPPPYPMRQERRTAAPNENEQPSQGQGNGGGNSGLPNAPSAPALLGLDTGVGGGTTDFEGLETFSNYSAGRGVVMLPAAATASAAFGASRRPQQLLPPTSASALIGDGSNVMAETDILDGDRQDAETATVTAQNMQATDSSRGGQSPVHQVDISSLHGRHLSSSILQSVGESSGVNSVREGRRSLDLGLGRSEASPPSQAAPGAVAQNRQVEEQLPLLHQQHQFLGSSLQDSNFEFSSSLELSVGEQLSRMDSFGHRWLLEESDTEA</sequence>
<feature type="compositionally biased region" description="Low complexity" evidence="5">
    <location>
        <begin position="631"/>
        <end position="643"/>
    </location>
</feature>
<feature type="compositionally biased region" description="Polar residues" evidence="5">
    <location>
        <begin position="836"/>
        <end position="856"/>
    </location>
</feature>
<dbReference type="GO" id="GO:0001518">
    <property type="term" value="C:voltage-gated sodium channel complex"/>
    <property type="evidence" value="ECO:0007669"/>
    <property type="project" value="TreeGrafter"/>
</dbReference>
<dbReference type="Gene3D" id="1.20.120.350">
    <property type="entry name" value="Voltage-gated potassium channels. Chain C"/>
    <property type="match status" value="1"/>
</dbReference>
<evidence type="ECO:0000313" key="8">
    <source>
        <dbReference type="EMBL" id="CEM06541.1"/>
    </source>
</evidence>
<feature type="compositionally biased region" description="Low complexity" evidence="5">
    <location>
        <begin position="54"/>
        <end position="64"/>
    </location>
</feature>
<feature type="region of interest" description="Disordered" evidence="5">
    <location>
        <begin position="980"/>
        <end position="1006"/>
    </location>
</feature>
<feature type="region of interest" description="Disordered" evidence="5">
    <location>
        <begin position="824"/>
        <end position="906"/>
    </location>
</feature>
<evidence type="ECO:0000256" key="1">
    <source>
        <dbReference type="ARBA" id="ARBA00004141"/>
    </source>
</evidence>
<proteinExistence type="predicted"/>
<dbReference type="PANTHER" id="PTHR10037">
    <property type="entry name" value="VOLTAGE-GATED CATION CHANNEL CALCIUM AND SODIUM"/>
    <property type="match status" value="1"/>
</dbReference>
<evidence type="ECO:0000256" key="5">
    <source>
        <dbReference type="SAM" id="MobiDB-lite"/>
    </source>
</evidence>
<feature type="region of interest" description="Disordered" evidence="5">
    <location>
        <begin position="395"/>
        <end position="474"/>
    </location>
</feature>
<name>A0A0G4F3X7_9ALVE</name>
<feature type="compositionally biased region" description="Pro residues" evidence="5">
    <location>
        <begin position="412"/>
        <end position="426"/>
    </location>
</feature>
<dbReference type="SUPFAM" id="SSF81324">
    <property type="entry name" value="Voltage-gated potassium channels"/>
    <property type="match status" value="1"/>
</dbReference>
<keyword evidence="3 6" id="KW-1133">Transmembrane helix</keyword>
<dbReference type="InterPro" id="IPR043203">
    <property type="entry name" value="VGCC_Ca_Na"/>
</dbReference>
<accession>A0A0G4F3X7</accession>
<evidence type="ECO:0000256" key="3">
    <source>
        <dbReference type="ARBA" id="ARBA00022989"/>
    </source>
</evidence>
<feature type="transmembrane region" description="Helical" evidence="6">
    <location>
        <begin position="326"/>
        <end position="351"/>
    </location>
</feature>
<dbReference type="Pfam" id="PF00520">
    <property type="entry name" value="Ion_trans"/>
    <property type="match status" value="1"/>
</dbReference>
<evidence type="ECO:0000256" key="6">
    <source>
        <dbReference type="SAM" id="Phobius"/>
    </source>
</evidence>
<gene>
    <name evidence="8" type="ORF">Cvel_14952</name>
</gene>
<reference evidence="8" key="1">
    <citation type="submission" date="2014-11" db="EMBL/GenBank/DDBJ databases">
        <authorList>
            <person name="Otto D Thomas"/>
            <person name="Naeem Raeece"/>
        </authorList>
    </citation>
    <scope>NUCLEOTIDE SEQUENCE</scope>
</reference>
<feature type="region of interest" description="Disordered" evidence="5">
    <location>
        <begin position="1"/>
        <end position="74"/>
    </location>
</feature>
<evidence type="ECO:0000256" key="2">
    <source>
        <dbReference type="ARBA" id="ARBA00022692"/>
    </source>
</evidence>
<keyword evidence="2 6" id="KW-0812">Transmembrane</keyword>
<dbReference type="VEuPathDB" id="CryptoDB:Cvel_14952"/>
<evidence type="ECO:0000256" key="4">
    <source>
        <dbReference type="ARBA" id="ARBA00023136"/>
    </source>
</evidence>
<comment type="subcellular location">
    <subcellularLocation>
        <location evidence="1">Membrane</location>
        <topology evidence="1">Multi-pass membrane protein</topology>
    </subcellularLocation>
</comment>
<dbReference type="AlphaFoldDB" id="A0A0G4F3X7"/>
<feature type="transmembrane region" description="Helical" evidence="6">
    <location>
        <begin position="216"/>
        <end position="237"/>
    </location>
</feature>
<dbReference type="InterPro" id="IPR005821">
    <property type="entry name" value="Ion_trans_dom"/>
</dbReference>
<feature type="compositionally biased region" description="Polar residues" evidence="5">
    <location>
        <begin position="983"/>
        <end position="1005"/>
    </location>
</feature>
<feature type="compositionally biased region" description="Low complexity" evidence="5">
    <location>
        <begin position="450"/>
        <end position="460"/>
    </location>
</feature>
<protein>
    <recommendedName>
        <fullName evidence="7">Ion transport domain-containing protein</fullName>
    </recommendedName>
</protein>
<feature type="transmembrane region" description="Helical" evidence="6">
    <location>
        <begin position="179"/>
        <end position="196"/>
    </location>
</feature>
<dbReference type="PANTHER" id="PTHR10037:SF62">
    <property type="entry name" value="SODIUM CHANNEL PROTEIN 60E"/>
    <property type="match status" value="1"/>
</dbReference>
<feature type="compositionally biased region" description="Low complexity" evidence="5">
    <location>
        <begin position="891"/>
        <end position="905"/>
    </location>
</feature>
<dbReference type="InterPro" id="IPR027359">
    <property type="entry name" value="Volt_channel_dom_sf"/>
</dbReference>
<dbReference type="GO" id="GO:0005248">
    <property type="term" value="F:voltage-gated sodium channel activity"/>
    <property type="evidence" value="ECO:0007669"/>
    <property type="project" value="TreeGrafter"/>
</dbReference>